<protein>
    <recommendedName>
        <fullName evidence="3">DUF4238 domain-containing protein</fullName>
    </recommendedName>
</protein>
<name>A0A286DGQ8_9GAMM</name>
<dbReference type="Pfam" id="PF14022">
    <property type="entry name" value="DUF4238"/>
    <property type="match status" value="1"/>
</dbReference>
<dbReference type="RefSeq" id="WP_141400881.1">
    <property type="nucleotide sequence ID" value="NZ_OCND01000021.1"/>
</dbReference>
<dbReference type="InterPro" id="IPR025332">
    <property type="entry name" value="DUF4238"/>
</dbReference>
<keyword evidence="2" id="KW-1185">Reference proteome</keyword>
<dbReference type="OrthoDB" id="509512at2"/>
<gene>
    <name evidence="1" type="ORF">SAMN06296416_1211</name>
</gene>
<evidence type="ECO:0000313" key="2">
    <source>
        <dbReference type="Proteomes" id="UP000219374"/>
    </source>
</evidence>
<evidence type="ECO:0000313" key="1">
    <source>
        <dbReference type="EMBL" id="SOD57927.1"/>
    </source>
</evidence>
<evidence type="ECO:0008006" key="3">
    <source>
        <dbReference type="Google" id="ProtNLM"/>
    </source>
</evidence>
<proteinExistence type="predicted"/>
<sequence>MAGRKQHYIPRMLLKGFLIKRKGNDTQAWVFKNGEKPYSGSILDIAAKRFFYSDLTADGSKSLDDRITDYEIRLGSLLDQLRNTTDGEQVNSLVAAEVVAHLSIRGAYLREIFSHGVRGLIEGAASLLDDHETTRALLGVDDHEPNSILLTVMDDAIDKIKGTILDGLPMPLLRRLLIFMVREDFNKFYAQTLPGFESMFRQLETAVPTMTREGHAKALNLGLAPDKRVSDLSSLCWRVHRCAENVVLPDCVAIAISEDGLTAQPYLLPDVSRVATIVVPLTSKQVLVGQSLKSTSSYFGHFNKLAASCSSTFFVSSEISYELETLSRLVGGATKEAITDIVSETLRRFDSRRSYKELGGDSYTHESESDGGGDAGQVVCCSMSKVSYRVSFKGCANQEEAEKIAAMVAAIVNDLSSSLDLGHLDEIMFAADYEKQLRELERGFEPATPLDTSSLDGVIGVATSALVVREGKRKSCIVMRSWLGHELISEAESDTHPTAAYVLTSMLSQVAFTAVLESTFLSATKNQESSLWESLFYAPMDGVPMAYYSAWMSADIDPSAGGVYREMVLDTFAQSKKIIEAERIAYATNEDLDRLLKEATSILGALLLLIAKLLGHSDSRGETIFDDEGKLLSTLTDLELCGWIDLFGRDLRRTFSASGNWSSIKELTSLSSHMERHLWRFFIFPWINDEGRVRVEVPYMGSYEPEAEEE</sequence>
<dbReference type="Proteomes" id="UP000219374">
    <property type="component" value="Unassembled WGS sequence"/>
</dbReference>
<reference evidence="1 2" key="1">
    <citation type="submission" date="2017-09" db="EMBL/GenBank/DDBJ databases">
        <authorList>
            <person name="Ehlers B."/>
            <person name="Leendertz F.H."/>
        </authorList>
    </citation>
    <scope>NUCLEOTIDE SEQUENCE [LARGE SCALE GENOMIC DNA]</scope>
    <source>
        <strain evidence="1 2">CGMCC 1.10978</strain>
    </source>
</reference>
<organism evidence="1 2">
    <name type="scientific">Pseudoxanthomonas wuyuanensis</name>
    <dbReference type="NCBI Taxonomy" id="1073196"/>
    <lineage>
        <taxon>Bacteria</taxon>
        <taxon>Pseudomonadati</taxon>
        <taxon>Pseudomonadota</taxon>
        <taxon>Gammaproteobacteria</taxon>
        <taxon>Lysobacterales</taxon>
        <taxon>Lysobacteraceae</taxon>
        <taxon>Pseudoxanthomonas</taxon>
    </lineage>
</organism>
<dbReference type="AlphaFoldDB" id="A0A286DGQ8"/>
<accession>A0A286DGQ8</accession>
<dbReference type="EMBL" id="OCND01000021">
    <property type="protein sequence ID" value="SOD57927.1"/>
    <property type="molecule type" value="Genomic_DNA"/>
</dbReference>